<dbReference type="AlphaFoldDB" id="A0A3G1KYB6"/>
<sequence>MLSGKKVAVLGDQNGISGQAIEACVKAAGGEVVFSSTECFL</sequence>
<dbReference type="KEGG" id="fwa:DCMF_22810"/>
<keyword evidence="10" id="KW-1185">Reference proteome</keyword>
<dbReference type="GO" id="GO:0033795">
    <property type="term" value="F:betaine reductase activity"/>
    <property type="evidence" value="ECO:0007669"/>
    <property type="project" value="UniProtKB-EC"/>
</dbReference>
<comment type="similarity">
    <text evidence="1">Belongs to the GrdA family.</text>
</comment>
<comment type="subunit">
    <text evidence="5">Monomer. Component of the glycine, sarcosine and betaine reductase complexes, together with components B and C.</text>
</comment>
<dbReference type="InterPro" id="IPR006812">
    <property type="entry name" value="GRDA"/>
</dbReference>
<reference evidence="9 10" key="1">
    <citation type="submission" date="2016-10" db="EMBL/GenBank/DDBJ databases">
        <title>Complete Genome Sequence of Peptococcaceae strain DCMF.</title>
        <authorList>
            <person name="Edwards R.J."/>
            <person name="Holland S.I."/>
            <person name="Deshpande N.P."/>
            <person name="Wong Y.K."/>
            <person name="Ertan H."/>
            <person name="Manefield M."/>
            <person name="Russell T.L."/>
            <person name="Lee M.J."/>
        </authorList>
    </citation>
    <scope>NUCLEOTIDE SEQUENCE [LARGE SCALE GENOMIC DNA]</scope>
    <source>
        <strain evidence="9 10">DCMF</strain>
    </source>
</reference>
<comment type="catalytic activity">
    <reaction evidence="7">
        <text>acetyl phosphate + trimethylamine + [thioredoxin]-disulfide + H2O = glycine betaine + [thioredoxin]-dithiol + phosphate + H(+)</text>
        <dbReference type="Rhea" id="RHEA:11848"/>
        <dbReference type="Rhea" id="RHEA-COMP:10698"/>
        <dbReference type="Rhea" id="RHEA-COMP:10700"/>
        <dbReference type="ChEBI" id="CHEBI:15377"/>
        <dbReference type="ChEBI" id="CHEBI:15378"/>
        <dbReference type="ChEBI" id="CHEBI:17750"/>
        <dbReference type="ChEBI" id="CHEBI:22191"/>
        <dbReference type="ChEBI" id="CHEBI:29950"/>
        <dbReference type="ChEBI" id="CHEBI:43474"/>
        <dbReference type="ChEBI" id="CHEBI:50058"/>
        <dbReference type="ChEBI" id="CHEBI:58389"/>
        <dbReference type="EC" id="1.21.4.4"/>
    </reaction>
</comment>
<evidence type="ECO:0000313" key="9">
    <source>
        <dbReference type="EMBL" id="ATW27205.1"/>
    </source>
</evidence>
<evidence type="ECO:0000256" key="7">
    <source>
        <dbReference type="ARBA" id="ARBA00048189"/>
    </source>
</evidence>
<proteinExistence type="inferred from homology"/>
<dbReference type="GO" id="GO:0030699">
    <property type="term" value="F:glycine reductase activity"/>
    <property type="evidence" value="ECO:0007669"/>
    <property type="project" value="UniProtKB-EC"/>
</dbReference>
<dbReference type="EMBL" id="CP017634">
    <property type="protein sequence ID" value="ATW27205.1"/>
    <property type="molecule type" value="Genomic_DNA"/>
</dbReference>
<evidence type="ECO:0000256" key="6">
    <source>
        <dbReference type="ARBA" id="ARBA00047603"/>
    </source>
</evidence>
<comment type="catalytic activity">
    <reaction evidence="6">
        <text>acetyl phosphate + [thioredoxin]-disulfide + NH4(+) + H2O = [thioredoxin]-dithiol + glycine + phosphate + H(+)</text>
        <dbReference type="Rhea" id="RHEA:12232"/>
        <dbReference type="Rhea" id="RHEA-COMP:10698"/>
        <dbReference type="Rhea" id="RHEA-COMP:10700"/>
        <dbReference type="ChEBI" id="CHEBI:15377"/>
        <dbReference type="ChEBI" id="CHEBI:15378"/>
        <dbReference type="ChEBI" id="CHEBI:22191"/>
        <dbReference type="ChEBI" id="CHEBI:28938"/>
        <dbReference type="ChEBI" id="CHEBI:29950"/>
        <dbReference type="ChEBI" id="CHEBI:43474"/>
        <dbReference type="ChEBI" id="CHEBI:50058"/>
        <dbReference type="ChEBI" id="CHEBI:57305"/>
        <dbReference type="EC" id="1.21.4.2"/>
    </reaction>
</comment>
<evidence type="ECO:0000256" key="2">
    <source>
        <dbReference type="ARBA" id="ARBA00022933"/>
    </source>
</evidence>
<evidence type="ECO:0000256" key="8">
    <source>
        <dbReference type="ARBA" id="ARBA00048720"/>
    </source>
</evidence>
<comment type="catalytic activity">
    <reaction evidence="8">
        <text>acetyl phosphate + methylamine + [thioredoxin]-disulfide + H2O = sarcosine + [thioredoxin]-dithiol + phosphate + H(+)</text>
        <dbReference type="Rhea" id="RHEA:12825"/>
        <dbReference type="Rhea" id="RHEA-COMP:10698"/>
        <dbReference type="Rhea" id="RHEA-COMP:10700"/>
        <dbReference type="ChEBI" id="CHEBI:15377"/>
        <dbReference type="ChEBI" id="CHEBI:15378"/>
        <dbReference type="ChEBI" id="CHEBI:22191"/>
        <dbReference type="ChEBI" id="CHEBI:29950"/>
        <dbReference type="ChEBI" id="CHEBI:43474"/>
        <dbReference type="ChEBI" id="CHEBI:50058"/>
        <dbReference type="ChEBI" id="CHEBI:57433"/>
        <dbReference type="ChEBI" id="CHEBI:59338"/>
        <dbReference type="EC" id="1.21.4.3"/>
    </reaction>
</comment>
<keyword evidence="2" id="KW-0712">Selenocysteine</keyword>
<dbReference type="GO" id="GO:0030700">
    <property type="term" value="C:glycine reductase complex"/>
    <property type="evidence" value="ECO:0007669"/>
    <property type="project" value="InterPro"/>
</dbReference>
<dbReference type="Pfam" id="PF04723">
    <property type="entry name" value="GRDA"/>
    <property type="match status" value="1"/>
</dbReference>
<evidence type="ECO:0000256" key="4">
    <source>
        <dbReference type="ARBA" id="ARBA00025583"/>
    </source>
</evidence>
<evidence type="ECO:0000256" key="5">
    <source>
        <dbReference type="ARBA" id="ARBA00025846"/>
    </source>
</evidence>
<evidence type="ECO:0000256" key="3">
    <source>
        <dbReference type="ARBA" id="ARBA00023002"/>
    </source>
</evidence>
<evidence type="ECO:0000256" key="1">
    <source>
        <dbReference type="ARBA" id="ARBA00010866"/>
    </source>
</evidence>
<name>A0A3G1KYB6_FORW1</name>
<organism evidence="9 10">
    <name type="scientific">Formimonas warabiya</name>
    <dbReference type="NCBI Taxonomy" id="1761012"/>
    <lineage>
        <taxon>Bacteria</taxon>
        <taxon>Bacillati</taxon>
        <taxon>Bacillota</taxon>
        <taxon>Clostridia</taxon>
        <taxon>Eubacteriales</taxon>
        <taxon>Peptococcaceae</taxon>
        <taxon>Candidatus Formimonas</taxon>
    </lineage>
</organism>
<dbReference type="Proteomes" id="UP000323521">
    <property type="component" value="Chromosome"/>
</dbReference>
<accession>A0A3G1KYB6</accession>
<keyword evidence="3" id="KW-0560">Oxidoreductase</keyword>
<evidence type="ECO:0000313" key="10">
    <source>
        <dbReference type="Proteomes" id="UP000323521"/>
    </source>
</evidence>
<protein>
    <submittedName>
        <fullName evidence="9">Glycine reductase</fullName>
    </submittedName>
</protein>
<dbReference type="GO" id="GO:0033794">
    <property type="term" value="F:sarcosine reductase activity"/>
    <property type="evidence" value="ECO:0007669"/>
    <property type="project" value="UniProtKB-EC"/>
</dbReference>
<gene>
    <name evidence="9" type="ORF">DCMF_22810</name>
</gene>
<comment type="function">
    <text evidence="4">In the first step of glycine, betaine and sarcosine reductases, the substrate is bound to component PB via a Schiff base intermediate. Then the PB-activated substrate is nucleophilically attacked by the selenol anion of component PA to transform it to a carboxymethylated selenoether and the respective amine. By action of component PC, acetyl phosphate is formed, leaving component PA in its oxidized state. Finally component PA becomes reduced by the thioredoxin system to start a new catalytic cycle of reductive deamination.</text>
</comment>